<evidence type="ECO:0000259" key="5">
    <source>
        <dbReference type="PROSITE" id="PS51078"/>
    </source>
</evidence>
<dbReference type="GO" id="GO:0003677">
    <property type="term" value="F:DNA binding"/>
    <property type="evidence" value="ECO:0007669"/>
    <property type="project" value="UniProtKB-KW"/>
</dbReference>
<dbReference type="InterPro" id="IPR036388">
    <property type="entry name" value="WH-like_DNA-bd_sf"/>
</dbReference>
<sequence length="273" mass="30417">MQNITDFEDTAHNDHEIDDRQFVTALARGLDVLRCFTVGDRALSNGDIARRTQLPKSTVSRLTYTLTKLGYLQQLPDLAGYRVGPAVLALGYAATGSMQVREIARPLMQDLADYSNALVSLAARDRLDMIYLENCRSRASVTLRLDTGMRMPIATTSIGRAFLAGLPQAEREFMMQHLERRAGHRWAEQLIGIRAAMEDYARRGFCLSLGEWKRDVNSVAVPLIIPELSDVVVFSCGGPAFSIKPRQLTEDLGPRLVYLVQHVAALLTEHNQS</sequence>
<feature type="domain" description="IclR-ED" evidence="5">
    <location>
        <begin position="86"/>
        <end position="269"/>
    </location>
</feature>
<evidence type="ECO:0000256" key="2">
    <source>
        <dbReference type="ARBA" id="ARBA00023125"/>
    </source>
</evidence>
<keyword evidence="1" id="KW-0805">Transcription regulation</keyword>
<protein>
    <submittedName>
        <fullName evidence="6">DNA-binding IclR family transcriptional regulator</fullName>
    </submittedName>
</protein>
<dbReference type="PANTHER" id="PTHR30136:SF33">
    <property type="entry name" value="TRANSCRIPTIONAL REGULATORY PROTEIN"/>
    <property type="match status" value="1"/>
</dbReference>
<dbReference type="InterPro" id="IPR036390">
    <property type="entry name" value="WH_DNA-bd_sf"/>
</dbReference>
<dbReference type="Pfam" id="PF01614">
    <property type="entry name" value="IclR_C"/>
    <property type="match status" value="1"/>
</dbReference>
<comment type="caution">
    <text evidence="6">The sequence shown here is derived from an EMBL/GenBank/DDBJ whole genome shotgun (WGS) entry which is preliminary data.</text>
</comment>
<dbReference type="Pfam" id="PF09339">
    <property type="entry name" value="HTH_IclR"/>
    <property type="match status" value="1"/>
</dbReference>
<dbReference type="GO" id="GO:0003700">
    <property type="term" value="F:DNA-binding transcription factor activity"/>
    <property type="evidence" value="ECO:0007669"/>
    <property type="project" value="TreeGrafter"/>
</dbReference>
<dbReference type="InterPro" id="IPR005471">
    <property type="entry name" value="Tscrpt_reg_IclR_N"/>
</dbReference>
<dbReference type="SMART" id="SM00346">
    <property type="entry name" value="HTH_ICLR"/>
    <property type="match status" value="1"/>
</dbReference>
<keyword evidence="7" id="KW-1185">Reference proteome</keyword>
<dbReference type="Gene3D" id="3.30.450.40">
    <property type="match status" value="1"/>
</dbReference>
<dbReference type="InterPro" id="IPR014757">
    <property type="entry name" value="Tscrpt_reg_IclR_C"/>
</dbReference>
<dbReference type="GO" id="GO:0045892">
    <property type="term" value="P:negative regulation of DNA-templated transcription"/>
    <property type="evidence" value="ECO:0007669"/>
    <property type="project" value="TreeGrafter"/>
</dbReference>
<dbReference type="SUPFAM" id="SSF55781">
    <property type="entry name" value="GAF domain-like"/>
    <property type="match status" value="1"/>
</dbReference>
<organism evidence="6 7">
    <name type="scientific">Chitinivorax tropicus</name>
    <dbReference type="NCBI Taxonomy" id="714531"/>
    <lineage>
        <taxon>Bacteria</taxon>
        <taxon>Pseudomonadati</taxon>
        <taxon>Pseudomonadota</taxon>
        <taxon>Betaproteobacteria</taxon>
        <taxon>Chitinivorax</taxon>
    </lineage>
</organism>
<evidence type="ECO:0000256" key="1">
    <source>
        <dbReference type="ARBA" id="ARBA00023015"/>
    </source>
</evidence>
<dbReference type="EMBL" id="JACHHY010000027">
    <property type="protein sequence ID" value="MBB5020200.1"/>
    <property type="molecule type" value="Genomic_DNA"/>
</dbReference>
<dbReference type="InterPro" id="IPR050707">
    <property type="entry name" value="HTH_MetabolicPath_Reg"/>
</dbReference>
<dbReference type="PANTHER" id="PTHR30136">
    <property type="entry name" value="HELIX-TURN-HELIX TRANSCRIPTIONAL REGULATOR, ICLR FAMILY"/>
    <property type="match status" value="1"/>
</dbReference>
<keyword evidence="3" id="KW-0804">Transcription</keyword>
<feature type="domain" description="HTH iclR-type" evidence="4">
    <location>
        <begin position="23"/>
        <end position="85"/>
    </location>
</feature>
<dbReference type="Gene3D" id="1.10.10.10">
    <property type="entry name" value="Winged helix-like DNA-binding domain superfamily/Winged helix DNA-binding domain"/>
    <property type="match status" value="1"/>
</dbReference>
<keyword evidence="2 6" id="KW-0238">DNA-binding</keyword>
<dbReference type="SUPFAM" id="SSF46785">
    <property type="entry name" value="Winged helix' DNA-binding domain"/>
    <property type="match status" value="1"/>
</dbReference>
<dbReference type="RefSeq" id="WP_184041607.1">
    <property type="nucleotide sequence ID" value="NZ_JACHHY010000027.1"/>
</dbReference>
<dbReference type="Proteomes" id="UP000575898">
    <property type="component" value="Unassembled WGS sequence"/>
</dbReference>
<evidence type="ECO:0000313" key="7">
    <source>
        <dbReference type="Proteomes" id="UP000575898"/>
    </source>
</evidence>
<reference evidence="6 7" key="1">
    <citation type="submission" date="2020-08" db="EMBL/GenBank/DDBJ databases">
        <title>Genomic Encyclopedia of Type Strains, Phase IV (KMG-IV): sequencing the most valuable type-strain genomes for metagenomic binning, comparative biology and taxonomic classification.</title>
        <authorList>
            <person name="Goeker M."/>
        </authorList>
    </citation>
    <scope>NUCLEOTIDE SEQUENCE [LARGE SCALE GENOMIC DNA]</scope>
    <source>
        <strain evidence="6 7">DSM 27165</strain>
    </source>
</reference>
<evidence type="ECO:0000259" key="4">
    <source>
        <dbReference type="PROSITE" id="PS51077"/>
    </source>
</evidence>
<dbReference type="AlphaFoldDB" id="A0A840MP33"/>
<dbReference type="InterPro" id="IPR029016">
    <property type="entry name" value="GAF-like_dom_sf"/>
</dbReference>
<evidence type="ECO:0000313" key="6">
    <source>
        <dbReference type="EMBL" id="MBB5020200.1"/>
    </source>
</evidence>
<gene>
    <name evidence="6" type="ORF">HNQ59_003517</name>
</gene>
<name>A0A840MP33_9PROT</name>
<evidence type="ECO:0000256" key="3">
    <source>
        <dbReference type="ARBA" id="ARBA00023163"/>
    </source>
</evidence>
<dbReference type="PROSITE" id="PS51077">
    <property type="entry name" value="HTH_ICLR"/>
    <property type="match status" value="1"/>
</dbReference>
<dbReference type="PROSITE" id="PS51078">
    <property type="entry name" value="ICLR_ED"/>
    <property type="match status" value="1"/>
</dbReference>
<accession>A0A840MP33</accession>
<proteinExistence type="predicted"/>